<dbReference type="GO" id="GO:0032865">
    <property type="term" value="C:ERMES complex"/>
    <property type="evidence" value="ECO:0007669"/>
    <property type="project" value="TreeGrafter"/>
</dbReference>
<keyword evidence="6" id="KW-0445">Lipid transport</keyword>
<evidence type="ECO:0000256" key="7">
    <source>
        <dbReference type="ARBA" id="ARBA00023121"/>
    </source>
</evidence>
<keyword evidence="2" id="KW-0813">Transport</keyword>
<dbReference type="Pfam" id="PF10296">
    <property type="entry name" value="MMM1"/>
    <property type="match status" value="2"/>
</dbReference>
<keyword evidence="5 9" id="KW-1133">Transmembrane helix</keyword>
<evidence type="ECO:0000256" key="2">
    <source>
        <dbReference type="ARBA" id="ARBA00022448"/>
    </source>
</evidence>
<keyword evidence="8 9" id="KW-0472">Membrane</keyword>
<evidence type="ECO:0000256" key="4">
    <source>
        <dbReference type="ARBA" id="ARBA00022824"/>
    </source>
</evidence>
<keyword evidence="3 9" id="KW-0812">Transmembrane</keyword>
<sequence length="282" mass="31138">MAYVLTLQPTFTQGFIIGQLSIIILLALILKYLFLDSSNEPLTPGLLVPSKTLQESTTTLDQSNLETSPVPLLEGLESTEWFNLIIREIFSSYRAEIRDNAKGLAGDEVARARVERWLNEHKGTGLIDPIIVEAVSLGNSAPRLFNAQIIPNDLPKDVSGGRQIQIEVTYVDSISVRLTTSLFFNQPVPAFARLPVSLSLALKSLKATIVIVPPIHNDPNPTLTLKLLPDLSLSLQSTSLLGSRAKLANVPKVHELIENRIKNALIERGTWKIHLPMKRDSL</sequence>
<dbReference type="OrthoDB" id="5599157at2759"/>
<dbReference type="GO" id="GO:0015914">
    <property type="term" value="P:phospholipid transport"/>
    <property type="evidence" value="ECO:0007669"/>
    <property type="project" value="TreeGrafter"/>
</dbReference>
<proteinExistence type="predicted"/>
<dbReference type="Proteomes" id="UP000054097">
    <property type="component" value="Unassembled WGS sequence"/>
</dbReference>
<accession>A0A0C3BRY5</accession>
<keyword evidence="4" id="KW-0256">Endoplasmic reticulum</keyword>
<evidence type="ECO:0000313" key="11">
    <source>
        <dbReference type="EMBL" id="KIM34131.1"/>
    </source>
</evidence>
<dbReference type="InterPro" id="IPR019411">
    <property type="entry name" value="MMM1_dom"/>
</dbReference>
<dbReference type="AlphaFoldDB" id="A0A0C3BRY5"/>
<reference evidence="11 12" key="1">
    <citation type="submission" date="2014-04" db="EMBL/GenBank/DDBJ databases">
        <authorList>
            <consortium name="DOE Joint Genome Institute"/>
            <person name="Kuo A."/>
            <person name="Zuccaro A."/>
            <person name="Kohler A."/>
            <person name="Nagy L.G."/>
            <person name="Floudas D."/>
            <person name="Copeland A."/>
            <person name="Barry K.W."/>
            <person name="Cichocki N."/>
            <person name="Veneault-Fourrey C."/>
            <person name="LaButti K."/>
            <person name="Lindquist E.A."/>
            <person name="Lipzen A."/>
            <person name="Lundell T."/>
            <person name="Morin E."/>
            <person name="Murat C."/>
            <person name="Sun H."/>
            <person name="Tunlid A."/>
            <person name="Henrissat B."/>
            <person name="Grigoriev I.V."/>
            <person name="Hibbett D.S."/>
            <person name="Martin F."/>
            <person name="Nordberg H.P."/>
            <person name="Cantor M.N."/>
            <person name="Hua S.X."/>
        </authorList>
    </citation>
    <scope>NUCLEOTIDE SEQUENCE [LARGE SCALE GENOMIC DNA]</scope>
    <source>
        <strain evidence="11 12">MAFF 305830</strain>
    </source>
</reference>
<dbReference type="PANTHER" id="PTHR13466:SF0">
    <property type="entry name" value="SMP-LTD DOMAIN-CONTAINING PROTEIN"/>
    <property type="match status" value="1"/>
</dbReference>
<evidence type="ECO:0000259" key="10">
    <source>
        <dbReference type="PROSITE" id="PS51847"/>
    </source>
</evidence>
<comment type="subcellular location">
    <subcellularLocation>
        <location evidence="1">Endoplasmic reticulum membrane</location>
    </subcellularLocation>
</comment>
<dbReference type="PANTHER" id="PTHR13466">
    <property type="entry name" value="TEX2 PROTEIN-RELATED"/>
    <property type="match status" value="1"/>
</dbReference>
<dbReference type="HOGENOM" id="CLU_032730_0_0_1"/>
<protein>
    <recommendedName>
        <fullName evidence="10">SMP-LTD domain-containing protein</fullName>
    </recommendedName>
</protein>
<dbReference type="GO" id="GO:1990456">
    <property type="term" value="P:mitochondrion-endoplasmic reticulum membrane tethering"/>
    <property type="evidence" value="ECO:0007669"/>
    <property type="project" value="TreeGrafter"/>
</dbReference>
<evidence type="ECO:0000256" key="9">
    <source>
        <dbReference type="SAM" id="Phobius"/>
    </source>
</evidence>
<dbReference type="InterPro" id="IPR031468">
    <property type="entry name" value="SMP_LBD"/>
</dbReference>
<evidence type="ECO:0000256" key="6">
    <source>
        <dbReference type="ARBA" id="ARBA00023055"/>
    </source>
</evidence>
<dbReference type="EMBL" id="KN824277">
    <property type="protein sequence ID" value="KIM34131.1"/>
    <property type="molecule type" value="Genomic_DNA"/>
</dbReference>
<keyword evidence="12" id="KW-1185">Reference proteome</keyword>
<dbReference type="PROSITE" id="PS51847">
    <property type="entry name" value="SMP"/>
    <property type="match status" value="1"/>
</dbReference>
<dbReference type="GO" id="GO:0008289">
    <property type="term" value="F:lipid binding"/>
    <property type="evidence" value="ECO:0007669"/>
    <property type="project" value="UniProtKB-KW"/>
</dbReference>
<keyword evidence="7" id="KW-0446">Lipid-binding</keyword>
<feature type="transmembrane region" description="Helical" evidence="9">
    <location>
        <begin position="15"/>
        <end position="34"/>
    </location>
</feature>
<reference evidence="12" key="2">
    <citation type="submission" date="2015-01" db="EMBL/GenBank/DDBJ databases">
        <title>Evolutionary Origins and Diversification of the Mycorrhizal Mutualists.</title>
        <authorList>
            <consortium name="DOE Joint Genome Institute"/>
            <consortium name="Mycorrhizal Genomics Consortium"/>
            <person name="Kohler A."/>
            <person name="Kuo A."/>
            <person name="Nagy L.G."/>
            <person name="Floudas D."/>
            <person name="Copeland A."/>
            <person name="Barry K.W."/>
            <person name="Cichocki N."/>
            <person name="Veneault-Fourrey C."/>
            <person name="LaButti K."/>
            <person name="Lindquist E.A."/>
            <person name="Lipzen A."/>
            <person name="Lundell T."/>
            <person name="Morin E."/>
            <person name="Murat C."/>
            <person name="Riley R."/>
            <person name="Ohm R."/>
            <person name="Sun H."/>
            <person name="Tunlid A."/>
            <person name="Henrissat B."/>
            <person name="Grigoriev I.V."/>
            <person name="Hibbett D.S."/>
            <person name="Martin F."/>
        </authorList>
    </citation>
    <scope>NUCLEOTIDE SEQUENCE [LARGE SCALE GENOMIC DNA]</scope>
    <source>
        <strain evidence="12">MAFF 305830</strain>
    </source>
</reference>
<name>A0A0C3BRY5_SERVB</name>
<feature type="domain" description="SMP-LTD" evidence="10">
    <location>
        <begin position="75"/>
        <end position="282"/>
    </location>
</feature>
<evidence type="ECO:0000256" key="8">
    <source>
        <dbReference type="ARBA" id="ARBA00023136"/>
    </source>
</evidence>
<gene>
    <name evidence="11" type="ORF">M408DRAFT_325634</name>
</gene>
<dbReference type="CDD" id="cd21671">
    <property type="entry name" value="SMP_Mmm1"/>
    <property type="match status" value="1"/>
</dbReference>
<dbReference type="GO" id="GO:0005789">
    <property type="term" value="C:endoplasmic reticulum membrane"/>
    <property type="evidence" value="ECO:0007669"/>
    <property type="project" value="UniProtKB-SubCell"/>
</dbReference>
<evidence type="ECO:0000256" key="1">
    <source>
        <dbReference type="ARBA" id="ARBA00004586"/>
    </source>
</evidence>
<evidence type="ECO:0000313" key="12">
    <source>
        <dbReference type="Proteomes" id="UP000054097"/>
    </source>
</evidence>
<organism evidence="11 12">
    <name type="scientific">Serendipita vermifera MAFF 305830</name>
    <dbReference type="NCBI Taxonomy" id="933852"/>
    <lineage>
        <taxon>Eukaryota</taxon>
        <taxon>Fungi</taxon>
        <taxon>Dikarya</taxon>
        <taxon>Basidiomycota</taxon>
        <taxon>Agaricomycotina</taxon>
        <taxon>Agaricomycetes</taxon>
        <taxon>Sebacinales</taxon>
        <taxon>Serendipitaceae</taxon>
        <taxon>Serendipita</taxon>
    </lineage>
</organism>
<dbReference type="STRING" id="933852.A0A0C3BRY5"/>
<evidence type="ECO:0000256" key="5">
    <source>
        <dbReference type="ARBA" id="ARBA00022989"/>
    </source>
</evidence>
<evidence type="ECO:0000256" key="3">
    <source>
        <dbReference type="ARBA" id="ARBA00022692"/>
    </source>
</evidence>